<keyword evidence="2 5" id="KW-0812">Transmembrane</keyword>
<evidence type="ECO:0000256" key="4">
    <source>
        <dbReference type="ARBA" id="ARBA00023136"/>
    </source>
</evidence>
<evidence type="ECO:0000256" key="2">
    <source>
        <dbReference type="ARBA" id="ARBA00022692"/>
    </source>
</evidence>
<sequence length="139" mass="14767">MDVLVLIGRVLFAAFFLASAFNHLANTSAMAGYAESKGVPSPRPATLGSGVVLMVGSLSVLLGVWPDLGALLLFLFLFPTALLMHPFWKERDSGNRQAEALHFGKDMSLAGASLMLFAFFSYVGTDLGLTVTPPAFDIG</sequence>
<feature type="transmembrane region" description="Helical" evidence="5">
    <location>
        <begin position="6"/>
        <end position="25"/>
    </location>
</feature>
<evidence type="ECO:0000256" key="5">
    <source>
        <dbReference type="SAM" id="Phobius"/>
    </source>
</evidence>
<comment type="subcellular location">
    <subcellularLocation>
        <location evidence="1">Membrane</location>
        <topology evidence="1">Multi-pass membrane protein</topology>
    </subcellularLocation>
</comment>
<name>A0ABP5B477_9ACTN</name>
<evidence type="ECO:0000313" key="6">
    <source>
        <dbReference type="EMBL" id="GAA1930253.1"/>
    </source>
</evidence>
<feature type="transmembrane region" description="Helical" evidence="5">
    <location>
        <begin position="71"/>
        <end position="88"/>
    </location>
</feature>
<feature type="transmembrane region" description="Helical" evidence="5">
    <location>
        <begin position="45"/>
        <end position="65"/>
    </location>
</feature>
<comment type="caution">
    <text evidence="6">The sequence shown here is derived from an EMBL/GenBank/DDBJ whole genome shotgun (WGS) entry which is preliminary data.</text>
</comment>
<protein>
    <submittedName>
        <fullName evidence="6">DoxX family protein</fullName>
    </submittedName>
</protein>
<keyword evidence="7" id="KW-1185">Reference proteome</keyword>
<accession>A0ABP5B477</accession>
<proteinExistence type="predicted"/>
<organism evidence="6 7">
    <name type="scientific">Streptomyces sodiiphilus</name>
    <dbReference type="NCBI Taxonomy" id="226217"/>
    <lineage>
        <taxon>Bacteria</taxon>
        <taxon>Bacillati</taxon>
        <taxon>Actinomycetota</taxon>
        <taxon>Actinomycetes</taxon>
        <taxon>Kitasatosporales</taxon>
        <taxon>Streptomycetaceae</taxon>
        <taxon>Streptomyces</taxon>
    </lineage>
</organism>
<feature type="transmembrane region" description="Helical" evidence="5">
    <location>
        <begin position="109"/>
        <end position="129"/>
    </location>
</feature>
<dbReference type="InterPro" id="IPR032808">
    <property type="entry name" value="DoxX"/>
</dbReference>
<dbReference type="Proteomes" id="UP001501303">
    <property type="component" value="Unassembled WGS sequence"/>
</dbReference>
<keyword evidence="4 5" id="KW-0472">Membrane</keyword>
<evidence type="ECO:0000256" key="1">
    <source>
        <dbReference type="ARBA" id="ARBA00004141"/>
    </source>
</evidence>
<dbReference type="RefSeq" id="WP_344265037.1">
    <property type="nucleotide sequence ID" value="NZ_BAAAMJ010000057.1"/>
</dbReference>
<dbReference type="Pfam" id="PF07681">
    <property type="entry name" value="DoxX"/>
    <property type="match status" value="1"/>
</dbReference>
<dbReference type="EMBL" id="BAAAMJ010000057">
    <property type="protein sequence ID" value="GAA1930253.1"/>
    <property type="molecule type" value="Genomic_DNA"/>
</dbReference>
<keyword evidence="3 5" id="KW-1133">Transmembrane helix</keyword>
<evidence type="ECO:0000256" key="3">
    <source>
        <dbReference type="ARBA" id="ARBA00022989"/>
    </source>
</evidence>
<evidence type="ECO:0000313" key="7">
    <source>
        <dbReference type="Proteomes" id="UP001501303"/>
    </source>
</evidence>
<gene>
    <name evidence="6" type="ORF">GCM10009716_42180</name>
</gene>
<reference evidence="7" key="1">
    <citation type="journal article" date="2019" name="Int. J. Syst. Evol. Microbiol.">
        <title>The Global Catalogue of Microorganisms (GCM) 10K type strain sequencing project: providing services to taxonomists for standard genome sequencing and annotation.</title>
        <authorList>
            <consortium name="The Broad Institute Genomics Platform"/>
            <consortium name="The Broad Institute Genome Sequencing Center for Infectious Disease"/>
            <person name="Wu L."/>
            <person name="Ma J."/>
        </authorList>
    </citation>
    <scope>NUCLEOTIDE SEQUENCE [LARGE SCALE GENOMIC DNA]</scope>
    <source>
        <strain evidence="7">JCM 13581</strain>
    </source>
</reference>